<feature type="binding site" evidence="10">
    <location>
        <begin position="237"/>
        <end position="239"/>
    </location>
    <ligand>
        <name>substrate</name>
    </ligand>
</feature>
<comment type="caution">
    <text evidence="13">The sequence shown here is derived from an EMBL/GenBank/DDBJ whole genome shotgun (WGS) entry which is preliminary data.</text>
</comment>
<dbReference type="GO" id="GO:0034213">
    <property type="term" value="P:quinolinate catabolic process"/>
    <property type="evidence" value="ECO:0007669"/>
    <property type="project" value="TreeGrafter"/>
</dbReference>
<feature type="binding site" evidence="10">
    <location>
        <begin position="258"/>
        <end position="260"/>
    </location>
    <ligand>
        <name>substrate</name>
    </ligand>
</feature>
<dbReference type="AlphaFoldDB" id="A0AAJ4RC36"/>
<feature type="binding site" evidence="10">
    <location>
        <position position="150"/>
    </location>
    <ligand>
        <name>substrate</name>
    </ligand>
</feature>
<evidence type="ECO:0000256" key="10">
    <source>
        <dbReference type="PIRSR" id="PIRSR006250-1"/>
    </source>
</evidence>
<dbReference type="Gene3D" id="3.20.20.70">
    <property type="entry name" value="Aldolase class I"/>
    <property type="match status" value="1"/>
</dbReference>
<comment type="similarity">
    <text evidence="3 9">Belongs to the NadC/ModD family.</text>
</comment>
<evidence type="ECO:0000259" key="11">
    <source>
        <dbReference type="Pfam" id="PF01729"/>
    </source>
</evidence>
<dbReference type="EC" id="2.4.2.19" evidence="4"/>
<comment type="function">
    <text evidence="1">Involved in the catabolism of quinolinic acid (QA).</text>
</comment>
<dbReference type="InterPro" id="IPR027277">
    <property type="entry name" value="NadC/ModD"/>
</dbReference>
<dbReference type="Pfam" id="PF01729">
    <property type="entry name" value="QRPTase_C"/>
    <property type="match status" value="1"/>
</dbReference>
<dbReference type="NCBIfam" id="TIGR00078">
    <property type="entry name" value="nadC"/>
    <property type="match status" value="1"/>
</dbReference>
<dbReference type="RefSeq" id="WP_235823197.1">
    <property type="nucleotide sequence ID" value="NZ_RJVK01000003.1"/>
</dbReference>
<gene>
    <name evidence="13" type="ORF">EDC58_1461</name>
</gene>
<dbReference type="PIRSF" id="PIRSF006250">
    <property type="entry name" value="NadC_ModD"/>
    <property type="match status" value="1"/>
</dbReference>
<dbReference type="Proteomes" id="UP000272781">
    <property type="component" value="Unassembled WGS sequence"/>
</dbReference>
<dbReference type="CDD" id="cd01572">
    <property type="entry name" value="QPRTase"/>
    <property type="match status" value="1"/>
</dbReference>
<evidence type="ECO:0000256" key="2">
    <source>
        <dbReference type="ARBA" id="ARBA00004893"/>
    </source>
</evidence>
<dbReference type="GO" id="GO:0004514">
    <property type="term" value="F:nicotinate-nucleotide diphosphorylase (carboxylating) activity"/>
    <property type="evidence" value="ECO:0007669"/>
    <property type="project" value="UniProtKB-EC"/>
</dbReference>
<dbReference type="GO" id="GO:0005737">
    <property type="term" value="C:cytoplasm"/>
    <property type="evidence" value="ECO:0007669"/>
    <property type="project" value="TreeGrafter"/>
</dbReference>
<protein>
    <recommendedName>
        <fullName evidence="4">nicotinate-nucleotide diphosphorylase (carboxylating)</fullName>
        <ecNumber evidence="4">2.4.2.19</ecNumber>
    </recommendedName>
    <alternativeName>
        <fullName evidence="8">Quinolinate phosphoribosyltransferase [decarboxylating]</fullName>
    </alternativeName>
</protein>
<feature type="binding site" evidence="10">
    <location>
        <position position="94"/>
    </location>
    <ligand>
        <name>substrate</name>
    </ligand>
</feature>
<keyword evidence="6 9" id="KW-0328">Glycosyltransferase</keyword>
<keyword evidence="5" id="KW-0662">Pyridine nucleotide biosynthesis</keyword>
<dbReference type="InterPro" id="IPR013785">
    <property type="entry name" value="Aldolase_TIM"/>
</dbReference>
<dbReference type="SUPFAM" id="SSF51690">
    <property type="entry name" value="Nicotinate/Quinolinate PRTase C-terminal domain-like"/>
    <property type="match status" value="1"/>
</dbReference>
<evidence type="ECO:0000256" key="1">
    <source>
        <dbReference type="ARBA" id="ARBA00003237"/>
    </source>
</evidence>
<evidence type="ECO:0000256" key="7">
    <source>
        <dbReference type="ARBA" id="ARBA00022679"/>
    </source>
</evidence>
<feature type="domain" description="Quinolinate phosphoribosyl transferase C-terminal" evidence="11">
    <location>
        <begin position="106"/>
        <end position="273"/>
    </location>
</feature>
<dbReference type="InterPro" id="IPR022412">
    <property type="entry name" value="Quinolinate_PRibosylTrfase_N"/>
</dbReference>
<dbReference type="InterPro" id="IPR004393">
    <property type="entry name" value="NadC"/>
</dbReference>
<evidence type="ECO:0000256" key="5">
    <source>
        <dbReference type="ARBA" id="ARBA00022642"/>
    </source>
</evidence>
<feature type="binding site" evidence="10">
    <location>
        <position position="211"/>
    </location>
    <ligand>
        <name>substrate</name>
    </ligand>
</feature>
<feature type="binding site" evidence="10">
    <location>
        <position position="160"/>
    </location>
    <ligand>
        <name>substrate</name>
    </ligand>
</feature>
<dbReference type="EMBL" id="RJVK01000003">
    <property type="protein sequence ID" value="ROR39521.1"/>
    <property type="molecule type" value="Genomic_DNA"/>
</dbReference>
<sequence length="275" mass="30945">MNLMKHQIVDFLKQVLNEDIGRGDLARELIKGNTKAKIVAKSEGIIAGIEYIKYFSELADVKFDFNFEDGSEYKKGDIIFEVYGSAKDILSIERSMLNILQHASGIASNAFEFIKKIDGHLKILDTRKTRPLLRTFEKYAAKCGGVTNHRLGLDDCLMLKDTHLATFRSIADAITIAREHIPFTTKIEVECETERQAREAMAAGADIVMCDNMDFDTIKRVVEFRDQTYPYVLLEASGNVTLDNIDEFIKTGVDAISSGAIIHQATFKDFSMKII</sequence>
<dbReference type="Pfam" id="PF02749">
    <property type="entry name" value="QRPTase_N"/>
    <property type="match status" value="1"/>
</dbReference>
<dbReference type="FunFam" id="3.20.20.70:FF:000030">
    <property type="entry name" value="Nicotinate-nucleotide pyrophosphorylase, carboxylating"/>
    <property type="match status" value="1"/>
</dbReference>
<dbReference type="InterPro" id="IPR036068">
    <property type="entry name" value="Nicotinate_pribotase-like_C"/>
</dbReference>
<dbReference type="InterPro" id="IPR037128">
    <property type="entry name" value="Quinolinate_PRibosylTase_N_sf"/>
</dbReference>
<accession>A0AAJ4RC36</accession>
<dbReference type="InterPro" id="IPR002638">
    <property type="entry name" value="Quinolinate_PRibosylTrfase_C"/>
</dbReference>
<reference evidence="13 14" key="1">
    <citation type="submission" date="2018-11" db="EMBL/GenBank/DDBJ databases">
        <title>Genomic Encyclopedia of Type Strains, Phase IV (KMG-IV): sequencing the most valuable type-strain genomes for metagenomic binning, comparative biology and taxonomic classification.</title>
        <authorList>
            <person name="Goeker M."/>
        </authorList>
    </citation>
    <scope>NUCLEOTIDE SEQUENCE [LARGE SCALE GENOMIC DNA]</scope>
    <source>
        <strain evidence="13 14">DSM 27783</strain>
    </source>
</reference>
<keyword evidence="7 9" id="KW-0808">Transferase</keyword>
<feature type="binding site" evidence="10">
    <location>
        <begin position="126"/>
        <end position="128"/>
    </location>
    <ligand>
        <name>substrate</name>
    </ligand>
</feature>
<evidence type="ECO:0000313" key="14">
    <source>
        <dbReference type="Proteomes" id="UP000272781"/>
    </source>
</evidence>
<comment type="pathway">
    <text evidence="2">Cofactor biosynthesis; NAD(+) biosynthesis; nicotinate D-ribonucleotide from quinolinate: step 1/1.</text>
</comment>
<dbReference type="Gene3D" id="3.90.1170.20">
    <property type="entry name" value="Quinolinate phosphoribosyl transferase, N-terminal domain"/>
    <property type="match status" value="1"/>
</dbReference>
<dbReference type="SUPFAM" id="SSF54675">
    <property type="entry name" value="Nicotinate/Quinolinate PRTase N-terminal domain-like"/>
    <property type="match status" value="1"/>
</dbReference>
<dbReference type="PANTHER" id="PTHR32179:SF3">
    <property type="entry name" value="NICOTINATE-NUCLEOTIDE PYROPHOSPHORYLASE [CARBOXYLATING]"/>
    <property type="match status" value="1"/>
</dbReference>
<evidence type="ECO:0000256" key="8">
    <source>
        <dbReference type="ARBA" id="ARBA00033102"/>
    </source>
</evidence>
<dbReference type="GO" id="GO:0009435">
    <property type="term" value="P:NAD+ biosynthetic process"/>
    <property type="evidence" value="ECO:0007669"/>
    <property type="project" value="InterPro"/>
</dbReference>
<evidence type="ECO:0000256" key="3">
    <source>
        <dbReference type="ARBA" id="ARBA00009400"/>
    </source>
</evidence>
<proteinExistence type="inferred from homology"/>
<organism evidence="13 14">
    <name type="scientific">Caminibacter pacificus</name>
    <dbReference type="NCBI Taxonomy" id="1424653"/>
    <lineage>
        <taxon>Bacteria</taxon>
        <taxon>Pseudomonadati</taxon>
        <taxon>Campylobacterota</taxon>
        <taxon>Epsilonproteobacteria</taxon>
        <taxon>Nautiliales</taxon>
        <taxon>Nautiliaceae</taxon>
        <taxon>Caminibacter</taxon>
    </lineage>
</organism>
<evidence type="ECO:0000256" key="9">
    <source>
        <dbReference type="PIRNR" id="PIRNR006250"/>
    </source>
</evidence>
<evidence type="ECO:0000256" key="4">
    <source>
        <dbReference type="ARBA" id="ARBA00011944"/>
    </source>
</evidence>
<evidence type="ECO:0000256" key="6">
    <source>
        <dbReference type="ARBA" id="ARBA00022676"/>
    </source>
</evidence>
<feature type="binding site" evidence="10">
    <location>
        <position position="190"/>
    </location>
    <ligand>
        <name>substrate</name>
    </ligand>
</feature>
<name>A0AAJ4RC36_9BACT</name>
<dbReference type="PANTHER" id="PTHR32179">
    <property type="entry name" value="NICOTINATE-NUCLEOTIDE PYROPHOSPHORYLASE [CARBOXYLATING]"/>
    <property type="match status" value="1"/>
</dbReference>
<feature type="domain" description="Quinolinate phosphoribosyl transferase N-terminal" evidence="12">
    <location>
        <begin position="32"/>
        <end position="104"/>
    </location>
</feature>
<evidence type="ECO:0000259" key="12">
    <source>
        <dbReference type="Pfam" id="PF02749"/>
    </source>
</evidence>
<evidence type="ECO:0000313" key="13">
    <source>
        <dbReference type="EMBL" id="ROR39521.1"/>
    </source>
</evidence>